<evidence type="ECO:0000256" key="1">
    <source>
        <dbReference type="ARBA" id="ARBA00009437"/>
    </source>
</evidence>
<keyword evidence="7" id="KW-1185">Reference proteome</keyword>
<organism evidence="6 7">
    <name type="scientific">Lactiplantibacillus plajomi</name>
    <dbReference type="NCBI Taxonomy" id="1457217"/>
    <lineage>
        <taxon>Bacteria</taxon>
        <taxon>Bacillati</taxon>
        <taxon>Bacillota</taxon>
        <taxon>Bacilli</taxon>
        <taxon>Lactobacillales</taxon>
        <taxon>Lactobacillaceae</taxon>
        <taxon>Lactiplantibacillus</taxon>
    </lineage>
</organism>
<dbReference type="PANTHER" id="PTHR30419">
    <property type="entry name" value="HTH-TYPE TRANSCRIPTIONAL REGULATOR YBHD"/>
    <property type="match status" value="1"/>
</dbReference>
<dbReference type="Pfam" id="PF03466">
    <property type="entry name" value="LysR_substrate"/>
    <property type="match status" value="1"/>
</dbReference>
<dbReference type="EMBL" id="JBHLUK010000068">
    <property type="protein sequence ID" value="MFC0424193.1"/>
    <property type="molecule type" value="Genomic_DNA"/>
</dbReference>
<reference evidence="6 7" key="1">
    <citation type="submission" date="2024-09" db="EMBL/GenBank/DDBJ databases">
        <authorList>
            <person name="Sun Q."/>
            <person name="Mori K."/>
        </authorList>
    </citation>
    <scope>NUCLEOTIDE SEQUENCE [LARGE SCALE GENOMIC DNA]</scope>
    <source>
        <strain evidence="6 7">TBRC 4575</strain>
    </source>
</reference>
<dbReference type="InterPro" id="IPR050950">
    <property type="entry name" value="HTH-type_LysR_regulators"/>
</dbReference>
<dbReference type="Gene3D" id="3.40.190.290">
    <property type="match status" value="1"/>
</dbReference>
<protein>
    <submittedName>
        <fullName evidence="6">LysR family transcriptional regulator</fullName>
    </submittedName>
</protein>
<evidence type="ECO:0000256" key="4">
    <source>
        <dbReference type="ARBA" id="ARBA00023163"/>
    </source>
</evidence>
<feature type="domain" description="HTH lysR-type" evidence="5">
    <location>
        <begin position="1"/>
        <end position="58"/>
    </location>
</feature>
<dbReference type="InterPro" id="IPR036388">
    <property type="entry name" value="WH-like_DNA-bd_sf"/>
</dbReference>
<comment type="similarity">
    <text evidence="1">Belongs to the LysR transcriptional regulatory family.</text>
</comment>
<evidence type="ECO:0000313" key="6">
    <source>
        <dbReference type="EMBL" id="MFC0424193.1"/>
    </source>
</evidence>
<dbReference type="InterPro" id="IPR036390">
    <property type="entry name" value="WH_DNA-bd_sf"/>
</dbReference>
<gene>
    <name evidence="6" type="ORF">ACFFGS_08695</name>
</gene>
<dbReference type="InterPro" id="IPR005119">
    <property type="entry name" value="LysR_subst-bd"/>
</dbReference>
<proteinExistence type="inferred from homology"/>
<dbReference type="RefSeq" id="WP_225425642.1">
    <property type="nucleotide sequence ID" value="NZ_BAABRM010000014.1"/>
</dbReference>
<dbReference type="PROSITE" id="PS50931">
    <property type="entry name" value="HTH_LYSR"/>
    <property type="match status" value="1"/>
</dbReference>
<keyword evidence="3" id="KW-0238">DNA-binding</keyword>
<evidence type="ECO:0000256" key="3">
    <source>
        <dbReference type="ARBA" id="ARBA00023125"/>
    </source>
</evidence>
<dbReference type="InterPro" id="IPR000847">
    <property type="entry name" value="LysR_HTH_N"/>
</dbReference>
<evidence type="ECO:0000313" key="7">
    <source>
        <dbReference type="Proteomes" id="UP001589855"/>
    </source>
</evidence>
<keyword evidence="4" id="KW-0804">Transcription</keyword>
<name>A0ABV6K411_9LACO</name>
<sequence length="293" mass="32820">MNTRDLALFRAVVKYRNYTHVAEKFAVSQPAVSQAIKRLERKFDAPLVKQDHAHQQMLITQAGKVLYHNSQAVQESLTLTHREIEAAKQPTIRLGMPPILGAMFFPQVAHQLLDWGWFQQLQVSEKGSARLLRDLKKGKLDVALVASAHPLHERGVQTIPLGSRPFEVIVSTVDPIAQRGSISFQELAEAKFIGLDDSFIHPRAFADYCHAAGVTPEVIYQTSDITWMKRSVEAGLGYGFLVQDAIHPGDGLRGLPISDPLREEFHVSVVYRDDMVLTQHDANLLQVLSKMEV</sequence>
<evidence type="ECO:0000256" key="2">
    <source>
        <dbReference type="ARBA" id="ARBA00023015"/>
    </source>
</evidence>
<dbReference type="Gene3D" id="1.10.10.10">
    <property type="entry name" value="Winged helix-like DNA-binding domain superfamily/Winged helix DNA-binding domain"/>
    <property type="match status" value="1"/>
</dbReference>
<dbReference type="Pfam" id="PF00126">
    <property type="entry name" value="HTH_1"/>
    <property type="match status" value="1"/>
</dbReference>
<dbReference type="SUPFAM" id="SSF53850">
    <property type="entry name" value="Periplasmic binding protein-like II"/>
    <property type="match status" value="1"/>
</dbReference>
<dbReference type="PRINTS" id="PR00039">
    <property type="entry name" value="HTHLYSR"/>
</dbReference>
<evidence type="ECO:0000259" key="5">
    <source>
        <dbReference type="PROSITE" id="PS50931"/>
    </source>
</evidence>
<dbReference type="SUPFAM" id="SSF46785">
    <property type="entry name" value="Winged helix' DNA-binding domain"/>
    <property type="match status" value="1"/>
</dbReference>
<keyword evidence="2" id="KW-0805">Transcription regulation</keyword>
<comment type="caution">
    <text evidence="6">The sequence shown here is derived from an EMBL/GenBank/DDBJ whole genome shotgun (WGS) entry which is preliminary data.</text>
</comment>
<accession>A0ABV6K411</accession>
<dbReference type="Proteomes" id="UP001589855">
    <property type="component" value="Unassembled WGS sequence"/>
</dbReference>